<dbReference type="EMBL" id="JAMQOT010000005">
    <property type="protein sequence ID" value="MDF9747044.1"/>
    <property type="molecule type" value="Genomic_DNA"/>
</dbReference>
<feature type="binding site" evidence="9">
    <location>
        <position position="51"/>
    </location>
    <ligand>
        <name>Zn(2+)</name>
        <dbReference type="ChEBI" id="CHEBI:29105"/>
    </ligand>
</feature>
<dbReference type="GO" id="GO:0070897">
    <property type="term" value="P:transcription preinitiation complex assembly"/>
    <property type="evidence" value="ECO:0007669"/>
    <property type="project" value="InterPro"/>
</dbReference>
<dbReference type="RefSeq" id="WP_277522829.1">
    <property type="nucleotide sequence ID" value="NZ_JAMQOT010000005.1"/>
</dbReference>
<evidence type="ECO:0000256" key="3">
    <source>
        <dbReference type="ARBA" id="ARBA00022723"/>
    </source>
</evidence>
<dbReference type="InterPro" id="IPR013763">
    <property type="entry name" value="Cyclin-like_dom"/>
</dbReference>
<dbReference type="AlphaFoldDB" id="A0A9Q4Q1B4"/>
<evidence type="ECO:0000313" key="14">
    <source>
        <dbReference type="Proteomes" id="UP001154061"/>
    </source>
</evidence>
<evidence type="ECO:0000256" key="1">
    <source>
        <dbReference type="ARBA" id="ARBA00010857"/>
    </source>
</evidence>
<evidence type="ECO:0000256" key="2">
    <source>
        <dbReference type="ARBA" id="ARBA00013932"/>
    </source>
</evidence>
<proteinExistence type="inferred from homology"/>
<dbReference type="Pfam" id="PF00382">
    <property type="entry name" value="TFIIB"/>
    <property type="match status" value="2"/>
</dbReference>
<dbReference type="PROSITE" id="PS51134">
    <property type="entry name" value="ZF_TFIIB"/>
    <property type="match status" value="1"/>
</dbReference>
<keyword evidence="5 10" id="KW-0863">Zinc-finger</keyword>
<dbReference type="InterPro" id="IPR023486">
    <property type="entry name" value="TFIIB_CS"/>
</dbReference>
<dbReference type="SUPFAM" id="SSF57783">
    <property type="entry name" value="Zinc beta-ribbon"/>
    <property type="match status" value="1"/>
</dbReference>
<dbReference type="GO" id="GO:0097550">
    <property type="term" value="C:transcription preinitiation complex"/>
    <property type="evidence" value="ECO:0007669"/>
    <property type="project" value="TreeGrafter"/>
</dbReference>
<dbReference type="Proteomes" id="UP001154061">
    <property type="component" value="Unassembled WGS sequence"/>
</dbReference>
<keyword evidence="3 9" id="KW-0479">Metal-binding</keyword>
<dbReference type="InterPro" id="IPR013150">
    <property type="entry name" value="TFIIB_cyclin"/>
</dbReference>
<feature type="repeat" description="2" evidence="9">
    <location>
        <begin position="235"/>
        <end position="316"/>
    </location>
</feature>
<evidence type="ECO:0000256" key="8">
    <source>
        <dbReference type="ARBA" id="ARBA00023163"/>
    </source>
</evidence>
<evidence type="ECO:0000256" key="7">
    <source>
        <dbReference type="ARBA" id="ARBA00023015"/>
    </source>
</evidence>
<accession>A0A9Q4Q1B4</accession>
<protein>
    <recommendedName>
        <fullName evidence="2 9">Transcription initiation factor IIB</fullName>
        <shortName evidence="9">TFIIB</shortName>
    </recommendedName>
</protein>
<dbReference type="SUPFAM" id="SSF47954">
    <property type="entry name" value="Cyclin-like"/>
    <property type="match status" value="2"/>
</dbReference>
<feature type="region of interest" description="Disordered" evidence="11">
    <location>
        <begin position="1"/>
        <end position="35"/>
    </location>
</feature>
<feature type="repeat" description="1" evidence="9">
    <location>
        <begin position="141"/>
        <end position="224"/>
    </location>
</feature>
<evidence type="ECO:0000256" key="9">
    <source>
        <dbReference type="HAMAP-Rule" id="MF_00383"/>
    </source>
</evidence>
<evidence type="ECO:0000259" key="12">
    <source>
        <dbReference type="PROSITE" id="PS51134"/>
    </source>
</evidence>
<evidence type="ECO:0000256" key="6">
    <source>
        <dbReference type="ARBA" id="ARBA00022833"/>
    </source>
</evidence>
<dbReference type="PANTHER" id="PTHR11618">
    <property type="entry name" value="TRANSCRIPTION INITIATION FACTOR IIB-RELATED"/>
    <property type="match status" value="1"/>
</dbReference>
<dbReference type="Gene3D" id="1.10.472.170">
    <property type="match status" value="1"/>
</dbReference>
<dbReference type="PANTHER" id="PTHR11618:SF13">
    <property type="entry name" value="TRANSCRIPTION INITIATION FACTOR IIB"/>
    <property type="match status" value="1"/>
</dbReference>
<evidence type="ECO:0000256" key="5">
    <source>
        <dbReference type="ARBA" id="ARBA00022771"/>
    </source>
</evidence>
<dbReference type="Gene3D" id="1.10.472.10">
    <property type="entry name" value="Cyclin-like"/>
    <property type="match status" value="1"/>
</dbReference>
<feature type="compositionally biased region" description="Basic and acidic residues" evidence="11">
    <location>
        <begin position="15"/>
        <end position="29"/>
    </location>
</feature>
<name>A0A9Q4Q1B4_9EURY</name>
<evidence type="ECO:0000313" key="13">
    <source>
        <dbReference type="EMBL" id="MDF9747044.1"/>
    </source>
</evidence>
<dbReference type="PRINTS" id="PR00685">
    <property type="entry name" value="TIFACTORIIB"/>
</dbReference>
<keyword evidence="6 9" id="KW-0862">Zinc</keyword>
<dbReference type="Pfam" id="PF08271">
    <property type="entry name" value="Zn_Ribbon_TF"/>
    <property type="match status" value="1"/>
</dbReference>
<feature type="region of interest" description="Disordered" evidence="11">
    <location>
        <begin position="65"/>
        <end position="90"/>
    </location>
</feature>
<evidence type="ECO:0000256" key="4">
    <source>
        <dbReference type="ARBA" id="ARBA00022737"/>
    </source>
</evidence>
<comment type="similarity">
    <text evidence="1 9">Belongs to the TFIIB family.</text>
</comment>
<feature type="binding site" evidence="9">
    <location>
        <position position="33"/>
    </location>
    <ligand>
        <name>Zn(2+)</name>
        <dbReference type="ChEBI" id="CHEBI:29105"/>
    </ligand>
</feature>
<keyword evidence="7 9" id="KW-0805">Transcription regulation</keyword>
<dbReference type="GO" id="GO:0008270">
    <property type="term" value="F:zinc ion binding"/>
    <property type="evidence" value="ECO:0007669"/>
    <property type="project" value="UniProtKB-UniRule"/>
</dbReference>
<keyword evidence="14" id="KW-1185">Reference proteome</keyword>
<feature type="binding site" evidence="9">
    <location>
        <position position="30"/>
    </location>
    <ligand>
        <name>Zn(2+)</name>
        <dbReference type="ChEBI" id="CHEBI:29105"/>
    </ligand>
</feature>
<sequence length="324" mass="35919">MTQTIVDTADGGSTRNRERQPAPERRESECPECTGSIRHDEEHGERTCSDCGLVLDSDAIDYGPEWRSFDDDGDDRRRVGPPESTLRHDKGLSTTIGWRDEDAYGNRLSGRKREQFKRLRTWNERFTSKNAAERNLKHAFGEIERMASALGLPEPCRETAGVLYRRAVEESLLPGRSIEAMATACLYAAARQHGTPRTLVAFASVSRVDKLPVQRAYRYLSGELGLQIEPADPIHYLPQYASALEVSDDAEHLAREILEAAKARDLHSGRSPAGLAAAAIYGAARLTNDGLTQETVGEETGVSSVTVRNRYRELLDAYGEAREG</sequence>
<comment type="caution">
    <text evidence="13">The sequence shown here is derived from an EMBL/GenBank/DDBJ whole genome shotgun (WGS) entry which is preliminary data.</text>
</comment>
<dbReference type="InterPro" id="IPR000812">
    <property type="entry name" value="TFIIB"/>
</dbReference>
<feature type="binding site" evidence="9">
    <location>
        <position position="48"/>
    </location>
    <ligand>
        <name>Zn(2+)</name>
        <dbReference type="ChEBI" id="CHEBI:29105"/>
    </ligand>
</feature>
<reference evidence="13" key="1">
    <citation type="submission" date="2022-06" db="EMBL/GenBank/DDBJ databases">
        <title>Natrinema sp. a new haloarchaeum isolate from saline soil.</title>
        <authorList>
            <person name="Strakova D."/>
            <person name="Galisteo C."/>
            <person name="Sanchez-Porro C."/>
            <person name="Ventosa A."/>
        </authorList>
    </citation>
    <scope>NUCLEOTIDE SEQUENCE</scope>
    <source>
        <strain evidence="13">S1CR25-10</strain>
    </source>
</reference>
<feature type="domain" description="TFIIB-type" evidence="12">
    <location>
        <begin position="24"/>
        <end position="56"/>
    </location>
</feature>
<keyword evidence="4 9" id="KW-0677">Repeat</keyword>
<gene>
    <name evidence="9" type="primary">tfb</name>
    <name evidence="13" type="ORF">NDI89_15750</name>
</gene>
<feature type="compositionally biased region" description="Polar residues" evidence="11">
    <location>
        <begin position="1"/>
        <end position="14"/>
    </location>
</feature>
<keyword evidence="8 9" id="KW-0804">Transcription</keyword>
<dbReference type="SMART" id="SM00385">
    <property type="entry name" value="CYCLIN"/>
    <property type="match status" value="2"/>
</dbReference>
<organism evidence="13 14">
    <name type="scientific">Natrinema salsiterrestre</name>
    <dbReference type="NCBI Taxonomy" id="2950540"/>
    <lineage>
        <taxon>Archaea</taxon>
        <taxon>Methanobacteriati</taxon>
        <taxon>Methanobacteriota</taxon>
        <taxon>Stenosarchaea group</taxon>
        <taxon>Halobacteria</taxon>
        <taxon>Halobacteriales</taxon>
        <taxon>Natrialbaceae</taxon>
        <taxon>Natrinema</taxon>
    </lineage>
</organism>
<dbReference type="FunFam" id="1.10.472.170:FF:000001">
    <property type="entry name" value="Transcription initiation factor IIB"/>
    <property type="match status" value="1"/>
</dbReference>
<dbReference type="GO" id="GO:0017025">
    <property type="term" value="F:TBP-class protein binding"/>
    <property type="evidence" value="ECO:0007669"/>
    <property type="project" value="InterPro"/>
</dbReference>
<dbReference type="InterPro" id="IPR023484">
    <property type="entry name" value="TFIIB_arc"/>
</dbReference>
<dbReference type="PROSITE" id="PS00782">
    <property type="entry name" value="TFIIB"/>
    <property type="match status" value="1"/>
</dbReference>
<comment type="function">
    <text evidence="9">Stabilizes TBP binding to an archaeal box-A promoter. Also responsible for recruiting RNA polymerase II to the pre-initiation complex (DNA-TBP-TFIIB).</text>
</comment>
<evidence type="ECO:0000256" key="10">
    <source>
        <dbReference type="PROSITE-ProRule" id="PRU00469"/>
    </source>
</evidence>
<dbReference type="GO" id="GO:0003700">
    <property type="term" value="F:DNA-binding transcription factor activity"/>
    <property type="evidence" value="ECO:0007669"/>
    <property type="project" value="UniProtKB-UniRule"/>
</dbReference>
<feature type="compositionally biased region" description="Basic and acidic residues" evidence="11">
    <location>
        <begin position="67"/>
        <end position="90"/>
    </location>
</feature>
<dbReference type="InterPro" id="IPR036915">
    <property type="entry name" value="Cyclin-like_sf"/>
</dbReference>
<evidence type="ECO:0000256" key="11">
    <source>
        <dbReference type="SAM" id="MobiDB-lite"/>
    </source>
</evidence>
<dbReference type="InterPro" id="IPR013137">
    <property type="entry name" value="Znf_TFIIB"/>
</dbReference>
<dbReference type="HAMAP" id="MF_00383">
    <property type="entry name" value="TF2B_arch"/>
    <property type="match status" value="1"/>
</dbReference>